<reference evidence="2 3" key="1">
    <citation type="submission" date="2016-06" db="EMBL/GenBank/DDBJ databases">
        <authorList>
            <person name="Kjaerup R.B."/>
            <person name="Dalgaard T.S."/>
            <person name="Juul-Madsen H.R."/>
        </authorList>
    </citation>
    <scope>NUCLEOTIDE SEQUENCE [LARGE SCALE GENOMIC DNA]</scope>
    <source>
        <strain evidence="2 3">Pb300</strain>
    </source>
</reference>
<gene>
    <name evidence="2" type="ORF">ACO22_05382</name>
</gene>
<feature type="transmembrane region" description="Helical" evidence="1">
    <location>
        <begin position="254"/>
        <end position="275"/>
    </location>
</feature>
<accession>A0A1D2JAI3</accession>
<keyword evidence="1" id="KW-1133">Transmembrane helix</keyword>
<dbReference type="PANTHER" id="PTHR37488:SF7">
    <property type="entry name" value="DUF1275 DOMAIN PROTEIN"/>
    <property type="match status" value="1"/>
</dbReference>
<dbReference type="OMA" id="IDTRWGD"/>
<feature type="transmembrane region" description="Helical" evidence="1">
    <location>
        <begin position="231"/>
        <end position="248"/>
    </location>
</feature>
<evidence type="ECO:0000313" key="2">
    <source>
        <dbReference type="EMBL" id="ODH23532.1"/>
    </source>
</evidence>
<evidence type="ECO:0000256" key="1">
    <source>
        <dbReference type="SAM" id="Phobius"/>
    </source>
</evidence>
<protein>
    <recommendedName>
        <fullName evidence="4">DUF1275 domain-containing protein</fullName>
    </recommendedName>
</protein>
<dbReference type="VEuPathDB" id="FungiDB:PADG_05049"/>
<proteinExistence type="predicted"/>
<dbReference type="Proteomes" id="UP000242814">
    <property type="component" value="Unassembled WGS sequence"/>
</dbReference>
<dbReference type="Pfam" id="PF06912">
    <property type="entry name" value="DUF1275"/>
    <property type="match status" value="1"/>
</dbReference>
<feature type="transmembrane region" description="Helical" evidence="1">
    <location>
        <begin position="56"/>
        <end position="76"/>
    </location>
</feature>
<organism evidence="2 3">
    <name type="scientific">Paracoccidioides brasiliensis</name>
    <dbReference type="NCBI Taxonomy" id="121759"/>
    <lineage>
        <taxon>Eukaryota</taxon>
        <taxon>Fungi</taxon>
        <taxon>Dikarya</taxon>
        <taxon>Ascomycota</taxon>
        <taxon>Pezizomycotina</taxon>
        <taxon>Eurotiomycetes</taxon>
        <taxon>Eurotiomycetidae</taxon>
        <taxon>Onygenales</taxon>
        <taxon>Ajellomycetaceae</taxon>
        <taxon>Paracoccidioides</taxon>
    </lineage>
</organism>
<dbReference type="EMBL" id="LZYO01000239">
    <property type="protein sequence ID" value="ODH23532.1"/>
    <property type="molecule type" value="Genomic_DNA"/>
</dbReference>
<evidence type="ECO:0008006" key="4">
    <source>
        <dbReference type="Google" id="ProtNLM"/>
    </source>
</evidence>
<evidence type="ECO:0000313" key="3">
    <source>
        <dbReference type="Proteomes" id="UP000242814"/>
    </source>
</evidence>
<name>A0A1D2JAI3_PARBR</name>
<comment type="caution">
    <text evidence="2">The sequence shown here is derived from an EMBL/GenBank/DDBJ whole genome shotgun (WGS) entry which is preliminary data.</text>
</comment>
<keyword evidence="1" id="KW-0812">Transmembrane</keyword>
<dbReference type="InterPro" id="IPR010699">
    <property type="entry name" value="DUF1275"/>
</dbReference>
<sequence length="293" mass="32229">MAAHPLPEAELSVHDEIGDYRRDLEAHPPQLPSPTDKIPWIVRHLSEDVKAKHADLIFLFCYFLSGLCDSTAYRAWGCFVSMQTGNTIFLGLGTSNTLEQTTYDWLKSLVSILSFLAGSSAYSKTRYFRPQSRSALVGNFGSQCLILITAASMLQLGVIEDSNKEKGVHTLLKLIPLALVAFQCAGQMAASRLLEFPELPTTMLTSLYYDLVADPGIFRPLGKNTMRNRRVTAIIGVIGGATIGGWLFTSTGRVSTALWVAAASKLVISAIWFFWKQENRNSNKPHTAADPVT</sequence>
<dbReference type="AlphaFoldDB" id="A0A1D2JAI3"/>
<keyword evidence="1" id="KW-0472">Membrane</keyword>
<dbReference type="PANTHER" id="PTHR37488">
    <property type="entry name" value="DUF1275 DOMAIN-CONTAINING PROTEIN"/>
    <property type="match status" value="1"/>
</dbReference>
<dbReference type="VEuPathDB" id="FungiDB:PABG_04635"/>